<dbReference type="Pfam" id="PF01047">
    <property type="entry name" value="MarR"/>
    <property type="match status" value="1"/>
</dbReference>
<dbReference type="PROSITE" id="PS50995">
    <property type="entry name" value="HTH_MARR_2"/>
    <property type="match status" value="1"/>
</dbReference>
<evidence type="ECO:0000313" key="7">
    <source>
        <dbReference type="Proteomes" id="UP000678276"/>
    </source>
</evidence>
<dbReference type="InterPro" id="IPR036388">
    <property type="entry name" value="WH-like_DNA-bd_sf"/>
</dbReference>
<dbReference type="EMBL" id="JAGJCF010000004">
    <property type="protein sequence ID" value="MBP0615417.1"/>
    <property type="molecule type" value="Genomic_DNA"/>
</dbReference>
<protein>
    <submittedName>
        <fullName evidence="6">MarR family transcriptional regulator</fullName>
    </submittedName>
</protein>
<comment type="caution">
    <text evidence="6">The sequence shown here is derived from an EMBL/GenBank/DDBJ whole genome shotgun (WGS) entry which is preliminary data.</text>
</comment>
<evidence type="ECO:0000256" key="4">
    <source>
        <dbReference type="SAM" id="MobiDB-lite"/>
    </source>
</evidence>
<dbReference type="SMART" id="SM00347">
    <property type="entry name" value="HTH_MARR"/>
    <property type="match status" value="1"/>
</dbReference>
<evidence type="ECO:0000313" key="6">
    <source>
        <dbReference type="EMBL" id="MBP0615417.1"/>
    </source>
</evidence>
<evidence type="ECO:0000256" key="3">
    <source>
        <dbReference type="ARBA" id="ARBA00023163"/>
    </source>
</evidence>
<feature type="domain" description="HTH marR-type" evidence="5">
    <location>
        <begin position="6"/>
        <end position="138"/>
    </location>
</feature>
<dbReference type="PROSITE" id="PS01117">
    <property type="entry name" value="HTH_MARR_1"/>
    <property type="match status" value="1"/>
</dbReference>
<evidence type="ECO:0000256" key="2">
    <source>
        <dbReference type="ARBA" id="ARBA00023125"/>
    </source>
</evidence>
<organism evidence="6 7">
    <name type="scientific">Jiella mangrovi</name>
    <dbReference type="NCBI Taxonomy" id="2821407"/>
    <lineage>
        <taxon>Bacteria</taxon>
        <taxon>Pseudomonadati</taxon>
        <taxon>Pseudomonadota</taxon>
        <taxon>Alphaproteobacteria</taxon>
        <taxon>Hyphomicrobiales</taxon>
        <taxon>Aurantimonadaceae</taxon>
        <taxon>Jiella</taxon>
    </lineage>
</organism>
<dbReference type="Proteomes" id="UP000678276">
    <property type="component" value="Unassembled WGS sequence"/>
</dbReference>
<name>A0ABS4BF94_9HYPH</name>
<evidence type="ECO:0000256" key="1">
    <source>
        <dbReference type="ARBA" id="ARBA00023015"/>
    </source>
</evidence>
<reference evidence="6 7" key="1">
    <citation type="submission" date="2021-04" db="EMBL/GenBank/DDBJ databases">
        <title>Whole genome sequence of Jiella sp. KSK16Y-1.</title>
        <authorList>
            <person name="Tuo L."/>
        </authorList>
    </citation>
    <scope>NUCLEOTIDE SEQUENCE [LARGE SCALE GENOMIC DNA]</scope>
    <source>
        <strain evidence="6 7">KSK16Y-1</strain>
    </source>
</reference>
<dbReference type="PRINTS" id="PR00598">
    <property type="entry name" value="HTHMARR"/>
</dbReference>
<feature type="region of interest" description="Disordered" evidence="4">
    <location>
        <begin position="146"/>
        <end position="166"/>
    </location>
</feature>
<dbReference type="SUPFAM" id="SSF46785">
    <property type="entry name" value="Winged helix' DNA-binding domain"/>
    <property type="match status" value="1"/>
</dbReference>
<dbReference type="PANTHER" id="PTHR42756:SF1">
    <property type="entry name" value="TRANSCRIPTIONAL REPRESSOR OF EMRAB OPERON"/>
    <property type="match status" value="1"/>
</dbReference>
<dbReference type="Gene3D" id="1.10.10.10">
    <property type="entry name" value="Winged helix-like DNA-binding domain superfamily/Winged helix DNA-binding domain"/>
    <property type="match status" value="1"/>
</dbReference>
<keyword evidence="7" id="KW-1185">Reference proteome</keyword>
<evidence type="ECO:0000259" key="5">
    <source>
        <dbReference type="PROSITE" id="PS50995"/>
    </source>
</evidence>
<keyword evidence="1" id="KW-0805">Transcription regulation</keyword>
<gene>
    <name evidence="6" type="ORF">J6595_07485</name>
</gene>
<keyword evidence="3" id="KW-0804">Transcription</keyword>
<dbReference type="InterPro" id="IPR000835">
    <property type="entry name" value="HTH_MarR-typ"/>
</dbReference>
<dbReference type="InterPro" id="IPR036390">
    <property type="entry name" value="WH_DNA-bd_sf"/>
</dbReference>
<accession>A0ABS4BF94</accession>
<keyword evidence="2" id="KW-0238">DNA-binding</keyword>
<proteinExistence type="predicted"/>
<dbReference type="InterPro" id="IPR023187">
    <property type="entry name" value="Tscrpt_reg_MarR-type_CS"/>
</dbReference>
<sequence>MPPLTGTSLGFLVADASRLIRRRFEQKSRDIDMTSAQMRIIARLCRTEGISQAGLAALVDLEPMTLCRHIDRMEAAGLVVREQDPNDRRARKLYTTDKARALIEPLRVVAGEIFDEAQTGLSPEEREQLTEALKLIVRNLSEAESGSEATVARRRRRDVGRQEASV</sequence>
<dbReference type="PANTHER" id="PTHR42756">
    <property type="entry name" value="TRANSCRIPTIONAL REGULATOR, MARR"/>
    <property type="match status" value="1"/>
</dbReference>